<sequence length="63" mass="6664">MISAPSPRSEPSDLFELAPISLDASEPVLSAETESIVDARMKEGVDRGVRMGLGTDTIRFSAG</sequence>
<dbReference type="EMBL" id="CAVNYO010000181">
    <property type="protein sequence ID" value="CAK5272419.1"/>
    <property type="molecule type" value="Genomic_DNA"/>
</dbReference>
<protein>
    <submittedName>
        <fullName evidence="1">Uncharacterized protein</fullName>
    </submittedName>
</protein>
<reference evidence="1" key="1">
    <citation type="submission" date="2023-11" db="EMBL/GenBank/DDBJ databases">
        <authorList>
            <person name="De Vega J J."/>
            <person name="De Vega J J."/>
        </authorList>
    </citation>
    <scope>NUCLEOTIDE SEQUENCE</scope>
</reference>
<name>A0AAD2HCQ4_9AGAR</name>
<evidence type="ECO:0000313" key="1">
    <source>
        <dbReference type="EMBL" id="CAK5272419.1"/>
    </source>
</evidence>
<proteinExistence type="predicted"/>
<dbReference type="Proteomes" id="UP001295794">
    <property type="component" value="Unassembled WGS sequence"/>
</dbReference>
<accession>A0AAD2HCQ4</accession>
<organism evidence="1 2">
    <name type="scientific">Mycena citricolor</name>
    <dbReference type="NCBI Taxonomy" id="2018698"/>
    <lineage>
        <taxon>Eukaryota</taxon>
        <taxon>Fungi</taxon>
        <taxon>Dikarya</taxon>
        <taxon>Basidiomycota</taxon>
        <taxon>Agaricomycotina</taxon>
        <taxon>Agaricomycetes</taxon>
        <taxon>Agaricomycetidae</taxon>
        <taxon>Agaricales</taxon>
        <taxon>Marasmiineae</taxon>
        <taxon>Mycenaceae</taxon>
        <taxon>Mycena</taxon>
    </lineage>
</organism>
<evidence type="ECO:0000313" key="2">
    <source>
        <dbReference type="Proteomes" id="UP001295794"/>
    </source>
</evidence>
<dbReference type="AlphaFoldDB" id="A0AAD2HCQ4"/>
<keyword evidence="2" id="KW-1185">Reference proteome</keyword>
<comment type="caution">
    <text evidence="1">The sequence shown here is derived from an EMBL/GenBank/DDBJ whole genome shotgun (WGS) entry which is preliminary data.</text>
</comment>
<gene>
    <name evidence="1" type="ORF">MYCIT1_LOCUS18061</name>
</gene>